<keyword evidence="3" id="KW-1185">Reference proteome</keyword>
<organism evidence="2 3">
    <name type="scientific">Maudiozyma barnettii</name>
    <dbReference type="NCBI Taxonomy" id="61262"/>
    <lineage>
        <taxon>Eukaryota</taxon>
        <taxon>Fungi</taxon>
        <taxon>Dikarya</taxon>
        <taxon>Ascomycota</taxon>
        <taxon>Saccharomycotina</taxon>
        <taxon>Saccharomycetes</taxon>
        <taxon>Saccharomycetales</taxon>
        <taxon>Saccharomycetaceae</taxon>
        <taxon>Maudiozyma</taxon>
    </lineage>
</organism>
<feature type="region of interest" description="Disordered" evidence="1">
    <location>
        <begin position="147"/>
        <end position="177"/>
    </location>
</feature>
<dbReference type="InterPro" id="IPR004354">
    <property type="entry name" value="Meiotic_Rec114"/>
</dbReference>
<feature type="compositionally biased region" description="Low complexity" evidence="1">
    <location>
        <begin position="147"/>
        <end position="157"/>
    </location>
</feature>
<reference evidence="2 3" key="1">
    <citation type="submission" date="2020-05" db="EMBL/GenBank/DDBJ databases">
        <authorList>
            <person name="Casaregola S."/>
            <person name="Devillers H."/>
            <person name="Grondin C."/>
        </authorList>
    </citation>
    <scope>NUCLEOTIDE SEQUENCE [LARGE SCALE GENOMIC DNA]</scope>
    <source>
        <strain evidence="2 3">CLIB 1767</strain>
    </source>
</reference>
<accession>A0A8H2ZJQ5</accession>
<dbReference type="PRINTS" id="PR01548">
    <property type="entry name" value="MEIOTICR114"/>
</dbReference>
<evidence type="ECO:0000313" key="3">
    <source>
        <dbReference type="Proteomes" id="UP000644660"/>
    </source>
</evidence>
<gene>
    <name evidence="2" type="ORF">KABA2_04S06952</name>
</gene>
<evidence type="ECO:0000256" key="1">
    <source>
        <dbReference type="SAM" id="MobiDB-lite"/>
    </source>
</evidence>
<name>A0A8H2ZJQ5_9SACH</name>
<comment type="caution">
    <text evidence="2">The sequence shown here is derived from an EMBL/GenBank/DDBJ whole genome shotgun (WGS) entry which is preliminary data.</text>
</comment>
<dbReference type="RefSeq" id="XP_041406311.1">
    <property type="nucleotide sequence ID" value="XM_041550377.1"/>
</dbReference>
<protein>
    <submittedName>
        <fullName evidence="2">Similar to Saccharomyces cerevisiae YMR133W REC114 Protein involved in early stages of meiotic recombination</fullName>
    </submittedName>
</protein>
<feature type="compositionally biased region" description="Polar residues" evidence="1">
    <location>
        <begin position="158"/>
        <end position="177"/>
    </location>
</feature>
<dbReference type="EMBL" id="CAEFZW010000004">
    <property type="protein sequence ID" value="CAB4254467.1"/>
    <property type="molecule type" value="Genomic_DNA"/>
</dbReference>
<dbReference type="Proteomes" id="UP000644660">
    <property type="component" value="Unassembled WGS sequence"/>
</dbReference>
<proteinExistence type="predicted"/>
<dbReference type="GeneID" id="64857463"/>
<dbReference type="Pfam" id="PF03525">
    <property type="entry name" value="Meiotic_rec114"/>
    <property type="match status" value="1"/>
</dbReference>
<dbReference type="AlphaFoldDB" id="A0A8H2ZJQ5"/>
<dbReference type="OrthoDB" id="4047596at2759"/>
<dbReference type="GO" id="GO:0007131">
    <property type="term" value="P:reciprocal meiotic recombination"/>
    <property type="evidence" value="ECO:0007669"/>
    <property type="project" value="InterPro"/>
</dbReference>
<sequence>MTFNFSIPIKTYSKYEGTIVVPFGFNTPSIQLDNQKWRHFNRNYQITFNLQIIQKNIISIKTMMGETTVLDDITITIGDQNDHIRCSSRCPSLSCKYLKQENGIQVLKRFQLEFNNSIEFTSVKKSLQAITINIKEYHPTGTQPIFNNNNNNNNNNNSFSQYHVDNPSTTQLSGTRNTICNNDYARNDSLMDPDPSLINSQIEAPIFYKNNADGIRNKGLTNVSSLVQNKLPSIDFLIQHTTEPIMDLMTPLNNNLSLKENDVSEKKLCYSQIGTRTDCRTTSNSQHFNSILHHDKNVPQISKSQLPTNHNLSIPDKNSSDVIISPIKGMSHASLENVDSHTVLPSNSQKLEILQDVQTIKVTSPLEISEDTKTTTIQETENSECNYTIPKPNSEMKNVLHSSKKSRKKRIKISKKVIKEKLNDKKFMKWVCFPSVSKF</sequence>
<evidence type="ECO:0000313" key="2">
    <source>
        <dbReference type="EMBL" id="CAB4254467.1"/>
    </source>
</evidence>